<sequence length="29" mass="3465">MKELQQRNCLKRHPDTGGSCNWKFHPCLH</sequence>
<protein>
    <submittedName>
        <fullName evidence="1">Uncharacterized protein</fullName>
    </submittedName>
</protein>
<dbReference type="EMBL" id="GGEC01008999">
    <property type="protein sequence ID" value="MBW89482.1"/>
    <property type="molecule type" value="Transcribed_RNA"/>
</dbReference>
<reference evidence="1" key="1">
    <citation type="submission" date="2018-02" db="EMBL/GenBank/DDBJ databases">
        <title>Rhizophora mucronata_Transcriptome.</title>
        <authorList>
            <person name="Meera S.P."/>
            <person name="Sreeshan A."/>
            <person name="Augustine A."/>
        </authorList>
    </citation>
    <scope>NUCLEOTIDE SEQUENCE</scope>
    <source>
        <tissue evidence="1">Leaf</tissue>
    </source>
</reference>
<dbReference type="AlphaFoldDB" id="A0A2P2J7L7"/>
<evidence type="ECO:0000313" key="1">
    <source>
        <dbReference type="EMBL" id="MBW89482.1"/>
    </source>
</evidence>
<proteinExistence type="predicted"/>
<organism evidence="1">
    <name type="scientific">Rhizophora mucronata</name>
    <name type="common">Asiatic mangrove</name>
    <dbReference type="NCBI Taxonomy" id="61149"/>
    <lineage>
        <taxon>Eukaryota</taxon>
        <taxon>Viridiplantae</taxon>
        <taxon>Streptophyta</taxon>
        <taxon>Embryophyta</taxon>
        <taxon>Tracheophyta</taxon>
        <taxon>Spermatophyta</taxon>
        <taxon>Magnoliopsida</taxon>
        <taxon>eudicotyledons</taxon>
        <taxon>Gunneridae</taxon>
        <taxon>Pentapetalae</taxon>
        <taxon>rosids</taxon>
        <taxon>fabids</taxon>
        <taxon>Malpighiales</taxon>
        <taxon>Rhizophoraceae</taxon>
        <taxon>Rhizophora</taxon>
    </lineage>
</organism>
<name>A0A2P2J7L7_RHIMU</name>
<accession>A0A2P2J7L7</accession>